<dbReference type="AlphaFoldDB" id="A0A543B1H5"/>
<dbReference type="RefSeq" id="WP_142043341.1">
    <property type="nucleotide sequence ID" value="NZ_JBHTGS010000003.1"/>
</dbReference>
<dbReference type="Pfam" id="PF03576">
    <property type="entry name" value="Peptidase_S58"/>
    <property type="match status" value="1"/>
</dbReference>
<comment type="similarity">
    <text evidence="1">Belongs to the peptidase S58 family.</text>
</comment>
<reference evidence="2 3" key="1">
    <citation type="submission" date="2019-06" db="EMBL/GenBank/DDBJ databases">
        <title>Sequencing the genomes of 1000 actinobacteria strains.</title>
        <authorList>
            <person name="Klenk H.-P."/>
        </authorList>
    </citation>
    <scope>NUCLEOTIDE SEQUENCE [LARGE SCALE GENOMIC DNA]</scope>
    <source>
        <strain evidence="2 3">DSM 45928</strain>
    </source>
</reference>
<keyword evidence="2" id="KW-0645">Protease</keyword>
<dbReference type="InterPro" id="IPR016117">
    <property type="entry name" value="ArgJ-like_dom_sf"/>
</dbReference>
<dbReference type="InterPro" id="IPR005321">
    <property type="entry name" value="Peptidase_S58_DmpA"/>
</dbReference>
<dbReference type="PANTHER" id="PTHR36512">
    <property type="entry name" value="D-AMINOPEPTIDASE"/>
    <property type="match status" value="1"/>
</dbReference>
<dbReference type="CDD" id="cd02252">
    <property type="entry name" value="nylC_like"/>
    <property type="match status" value="1"/>
</dbReference>
<organism evidence="2 3">
    <name type="scientific">Stackebrandtia endophytica</name>
    <dbReference type="NCBI Taxonomy" id="1496996"/>
    <lineage>
        <taxon>Bacteria</taxon>
        <taxon>Bacillati</taxon>
        <taxon>Actinomycetota</taxon>
        <taxon>Actinomycetes</taxon>
        <taxon>Glycomycetales</taxon>
        <taxon>Glycomycetaceae</taxon>
        <taxon>Stackebrandtia</taxon>
    </lineage>
</organism>
<sequence length="283" mass="28523">MTTPLPGVRVGHWTDQTARTGCTVILFDDGATASAEVRGGAPASREIELLSPHRSVQRIDAAVLTGGSAFGLASADGVMRYCEESGRGVSTPVGRVPIVPTLGLYDLAVGDPKTRPGAEAGYLAAQAASGYEIGTGTIGAGTGATIAKLRGLDQVKPGGIGVGKASAGPVAVQAIVAVNALGDIDVDGTGMDTNLFGGPVQENWFGNTTIGVVITNARLDKLGCLHIAQGAHDGLARAIAPPHLSHDGDAFIAASTGTVDAEVDIVRTLAVQAVTRAIRSVAD</sequence>
<dbReference type="GO" id="GO:0004177">
    <property type="term" value="F:aminopeptidase activity"/>
    <property type="evidence" value="ECO:0007669"/>
    <property type="project" value="UniProtKB-KW"/>
</dbReference>
<evidence type="ECO:0000256" key="1">
    <source>
        <dbReference type="ARBA" id="ARBA00007068"/>
    </source>
</evidence>
<accession>A0A543B1H5</accession>
<dbReference type="EMBL" id="VFOW01000001">
    <property type="protein sequence ID" value="TQL78646.1"/>
    <property type="molecule type" value="Genomic_DNA"/>
</dbReference>
<comment type="caution">
    <text evidence="2">The sequence shown here is derived from an EMBL/GenBank/DDBJ whole genome shotgun (WGS) entry which is preliminary data.</text>
</comment>
<dbReference type="SUPFAM" id="SSF56266">
    <property type="entry name" value="DmpA/ArgJ-like"/>
    <property type="match status" value="1"/>
</dbReference>
<name>A0A543B1H5_9ACTN</name>
<dbReference type="Proteomes" id="UP000317043">
    <property type="component" value="Unassembled WGS sequence"/>
</dbReference>
<dbReference type="Gene3D" id="3.60.70.12">
    <property type="entry name" value="L-amino peptidase D-ALA esterase/amidase"/>
    <property type="match status" value="1"/>
</dbReference>
<gene>
    <name evidence="2" type="ORF">FB566_4236</name>
</gene>
<protein>
    <submittedName>
        <fullName evidence="2">L-aminopeptidase/D-esterase-like protein</fullName>
    </submittedName>
</protein>
<evidence type="ECO:0000313" key="2">
    <source>
        <dbReference type="EMBL" id="TQL78646.1"/>
    </source>
</evidence>
<keyword evidence="3" id="KW-1185">Reference proteome</keyword>
<keyword evidence="2" id="KW-0378">Hydrolase</keyword>
<dbReference type="InParanoid" id="A0A543B1H5"/>
<dbReference type="PANTHER" id="PTHR36512:SF3">
    <property type="entry name" value="BLR5678 PROTEIN"/>
    <property type="match status" value="1"/>
</dbReference>
<evidence type="ECO:0000313" key="3">
    <source>
        <dbReference type="Proteomes" id="UP000317043"/>
    </source>
</evidence>
<proteinExistence type="inferred from homology"/>
<dbReference type="OrthoDB" id="9808347at2"/>
<keyword evidence="2" id="KW-0031">Aminopeptidase</keyword>